<evidence type="ECO:0000256" key="19">
    <source>
        <dbReference type="ARBA" id="ARBA00022843"/>
    </source>
</evidence>
<evidence type="ECO:0000256" key="11">
    <source>
        <dbReference type="ARBA" id="ARBA00022448"/>
    </source>
</evidence>
<keyword evidence="14" id="KW-0762">Sugar transport</keyword>
<evidence type="ECO:0000256" key="8">
    <source>
        <dbReference type="ARBA" id="ARBA00012560"/>
    </source>
</evidence>
<dbReference type="InterPro" id="IPR007271">
    <property type="entry name" value="Nuc_sug_transpt"/>
</dbReference>
<feature type="transmembrane region" description="Helical" evidence="34">
    <location>
        <begin position="2195"/>
        <end position="2212"/>
    </location>
</feature>
<dbReference type="PANTHER" id="PTHR10569">
    <property type="entry name" value="GLYCOGEN DEBRANCHING ENZYME"/>
    <property type="match status" value="1"/>
</dbReference>
<dbReference type="Pfam" id="PF04142">
    <property type="entry name" value="Nuc_sug_transp"/>
    <property type="match status" value="1"/>
</dbReference>
<dbReference type="EMBL" id="VBQZ03000002">
    <property type="protein sequence ID" value="MXQ79668.1"/>
    <property type="molecule type" value="Genomic_DNA"/>
</dbReference>
<evidence type="ECO:0000256" key="16">
    <source>
        <dbReference type="ARBA" id="ARBA00022679"/>
    </source>
</evidence>
<feature type="transmembrane region" description="Helical" evidence="34">
    <location>
        <begin position="1847"/>
        <end position="1864"/>
    </location>
</feature>
<dbReference type="GO" id="GO:0004134">
    <property type="term" value="F:4-alpha-glucanotransferase activity"/>
    <property type="evidence" value="ECO:0007669"/>
    <property type="project" value="UniProtKB-EC"/>
</dbReference>
<comment type="similarity">
    <text evidence="7">Belongs to the nucleotide-sugar transporter family. SLC35A subfamily.</text>
</comment>
<keyword evidence="19" id="KW-0832">Ubl conjugation</keyword>
<feature type="transmembrane region" description="Helical" evidence="34">
    <location>
        <begin position="2100"/>
        <end position="2122"/>
    </location>
</feature>
<evidence type="ECO:0000256" key="26">
    <source>
        <dbReference type="ARBA" id="ARBA00023268"/>
    </source>
</evidence>
<dbReference type="PROSITE" id="PS00216">
    <property type="entry name" value="SUGAR_TRANSPORT_1"/>
    <property type="match status" value="1"/>
</dbReference>
<dbReference type="SUPFAM" id="SSF103473">
    <property type="entry name" value="MFS general substrate transporter"/>
    <property type="match status" value="1"/>
</dbReference>
<dbReference type="Pfam" id="PF14699">
    <property type="entry name" value="hGDE_N"/>
    <property type="match status" value="1"/>
</dbReference>
<protein>
    <recommendedName>
        <fullName evidence="10">Glycogen debranching enzyme</fullName>
        <ecNumber evidence="8">2.4.1.25</ecNumber>
        <ecNumber evidence="9">3.2.1.33</ecNumber>
    </recommendedName>
    <alternativeName>
        <fullName evidence="29">Glycogen debrancher</fullName>
    </alternativeName>
    <alternativeName>
        <fullName evidence="31">Hippocampus abundant transcript 1 protein</fullName>
    </alternativeName>
    <alternativeName>
        <fullName evidence="32">Major facilitator superfamily domain-containing 14A</fullName>
    </alternativeName>
</protein>
<dbReference type="InterPro" id="IPR008928">
    <property type="entry name" value="6-hairpin_glycosidase_sf"/>
</dbReference>
<evidence type="ECO:0000256" key="21">
    <source>
        <dbReference type="ARBA" id="ARBA00022990"/>
    </source>
</evidence>
<evidence type="ECO:0000313" key="36">
    <source>
        <dbReference type="EMBL" id="MXQ79668.1"/>
    </source>
</evidence>
<dbReference type="FunFam" id="1.20.1250.20:FF:000099">
    <property type="entry name" value="Hippocampus abundant gene transcript 1"/>
    <property type="match status" value="1"/>
</dbReference>
<feature type="transmembrane region" description="Helical" evidence="34">
    <location>
        <begin position="1746"/>
        <end position="1767"/>
    </location>
</feature>
<evidence type="ECO:0000256" key="34">
    <source>
        <dbReference type="SAM" id="Phobius"/>
    </source>
</evidence>
<evidence type="ECO:0000256" key="1">
    <source>
        <dbReference type="ARBA" id="ARBA00000439"/>
    </source>
</evidence>
<dbReference type="Pfam" id="PF14701">
    <property type="entry name" value="hDGE_amylase"/>
    <property type="match status" value="1"/>
</dbReference>
<evidence type="ECO:0000256" key="22">
    <source>
        <dbReference type="ARBA" id="ARBA00023034"/>
    </source>
</evidence>
<keyword evidence="26" id="KW-0511">Multifunctional enzyme</keyword>
<comment type="similarity">
    <text evidence="6">Belongs to the major facilitator superfamily.</text>
</comment>
<evidence type="ECO:0000256" key="18">
    <source>
        <dbReference type="ARBA" id="ARBA00022801"/>
    </source>
</evidence>
<dbReference type="CDD" id="cd11327">
    <property type="entry name" value="AmyAc_Glg_debranch_2"/>
    <property type="match status" value="1"/>
</dbReference>
<evidence type="ECO:0000256" key="4">
    <source>
        <dbReference type="ARBA" id="ARBA00004496"/>
    </source>
</evidence>
<dbReference type="InterPro" id="IPR036259">
    <property type="entry name" value="MFS_trans_sf"/>
</dbReference>
<evidence type="ECO:0000256" key="32">
    <source>
        <dbReference type="ARBA" id="ARBA00079798"/>
    </source>
</evidence>
<keyword evidence="37" id="KW-1185">Reference proteome</keyword>
<evidence type="ECO:0000256" key="20">
    <source>
        <dbReference type="ARBA" id="ARBA00022989"/>
    </source>
</evidence>
<evidence type="ECO:0000256" key="6">
    <source>
        <dbReference type="ARBA" id="ARBA00008335"/>
    </source>
</evidence>
<dbReference type="InterPro" id="IPR037185">
    <property type="entry name" value="EmrE-like"/>
</dbReference>
<comment type="caution">
    <text evidence="36">The sequence shown here is derived from an EMBL/GenBank/DDBJ whole genome shotgun (WGS) entry which is preliminary data.</text>
</comment>
<dbReference type="Proteomes" id="UP000322234">
    <property type="component" value="Unassembled WGS sequence"/>
</dbReference>
<keyword evidence="20 34" id="KW-1133">Transmembrane helix</keyword>
<keyword evidence="13" id="KW-0597">Phosphoprotein</keyword>
<feature type="transmembrane region" description="Helical" evidence="34">
    <location>
        <begin position="2076"/>
        <end position="2094"/>
    </location>
</feature>
<dbReference type="InterPro" id="IPR029436">
    <property type="entry name" value="AGL_euk_N"/>
</dbReference>
<keyword evidence="22" id="KW-0333">Golgi apparatus</keyword>
<feature type="transmembrane region" description="Helical" evidence="34">
    <location>
        <begin position="1952"/>
        <end position="1973"/>
    </location>
</feature>
<dbReference type="InterPro" id="IPR032788">
    <property type="entry name" value="AGL_central"/>
</dbReference>
<comment type="subunit">
    <text evidence="30">Monomer. Interacts with NHLRC1/malin.</text>
</comment>
<name>A0A6B0QP72_9CETA</name>
<keyword evidence="27" id="KW-0326">Glycosidase</keyword>
<dbReference type="SUPFAM" id="SSF48208">
    <property type="entry name" value="Six-hairpin glycosidases"/>
    <property type="match status" value="1"/>
</dbReference>
<evidence type="ECO:0000259" key="35">
    <source>
        <dbReference type="PROSITE" id="PS50850"/>
    </source>
</evidence>
<evidence type="ECO:0000256" key="28">
    <source>
        <dbReference type="ARBA" id="ARBA00025780"/>
    </source>
</evidence>
<keyword evidence="24 34" id="KW-0472">Membrane</keyword>
<feature type="domain" description="Major facilitator superfamily (MFS) profile" evidence="35">
    <location>
        <begin position="1800"/>
        <end position="2217"/>
    </location>
</feature>
<dbReference type="FunFam" id="1.50.10.10:FF:000039">
    <property type="entry name" value="Glycogen debranching enzyme Gdb1, putative"/>
    <property type="match status" value="1"/>
</dbReference>
<dbReference type="InterPro" id="IPR032790">
    <property type="entry name" value="GDE_C"/>
</dbReference>
<dbReference type="GO" id="GO:0000139">
    <property type="term" value="C:Golgi membrane"/>
    <property type="evidence" value="ECO:0007669"/>
    <property type="project" value="UniProtKB-SubCell"/>
</dbReference>
<evidence type="ECO:0000256" key="30">
    <source>
        <dbReference type="ARBA" id="ARBA00063438"/>
    </source>
</evidence>
<dbReference type="InterPro" id="IPR010401">
    <property type="entry name" value="AGL/Gdb1"/>
</dbReference>
<dbReference type="InterPro" id="IPR006421">
    <property type="entry name" value="Glycogen_debranch_met"/>
</dbReference>
<dbReference type="InterPro" id="IPR005829">
    <property type="entry name" value="Sugar_transporter_CS"/>
</dbReference>
<evidence type="ECO:0000256" key="29">
    <source>
        <dbReference type="ARBA" id="ARBA00031477"/>
    </source>
</evidence>
<evidence type="ECO:0000256" key="13">
    <source>
        <dbReference type="ARBA" id="ARBA00022553"/>
    </source>
</evidence>
<evidence type="ECO:0000256" key="3">
    <source>
        <dbReference type="ARBA" id="ARBA00003530"/>
    </source>
</evidence>
<dbReference type="EC" id="2.4.1.25" evidence="8"/>
<dbReference type="Gene3D" id="3.20.20.80">
    <property type="entry name" value="Glycosidases"/>
    <property type="match status" value="2"/>
</dbReference>
<evidence type="ECO:0000256" key="17">
    <source>
        <dbReference type="ARBA" id="ARBA00022692"/>
    </source>
</evidence>
<evidence type="ECO:0000256" key="15">
    <source>
        <dbReference type="ARBA" id="ARBA00022676"/>
    </source>
</evidence>
<dbReference type="PROSITE" id="PS50850">
    <property type="entry name" value="MFS"/>
    <property type="match status" value="1"/>
</dbReference>
<evidence type="ECO:0000313" key="37">
    <source>
        <dbReference type="Proteomes" id="UP000322234"/>
    </source>
</evidence>
<dbReference type="InterPro" id="IPR032792">
    <property type="entry name" value="AGL_glucanoTrfase"/>
</dbReference>
<evidence type="ECO:0000256" key="25">
    <source>
        <dbReference type="ARBA" id="ARBA00023180"/>
    </source>
</evidence>
<feature type="transmembrane region" description="Helical" evidence="34">
    <location>
        <begin position="1923"/>
        <end position="1946"/>
    </location>
</feature>
<evidence type="ECO:0000256" key="10">
    <source>
        <dbReference type="ARBA" id="ARBA00020723"/>
    </source>
</evidence>
<dbReference type="InterPro" id="IPR017853">
    <property type="entry name" value="GH"/>
</dbReference>
<evidence type="ECO:0000256" key="9">
    <source>
        <dbReference type="ARBA" id="ARBA00012778"/>
    </source>
</evidence>
<feature type="transmembrane region" description="Helical" evidence="34">
    <location>
        <begin position="2046"/>
        <end position="2069"/>
    </location>
</feature>
<evidence type="ECO:0000256" key="24">
    <source>
        <dbReference type="ARBA" id="ARBA00023136"/>
    </source>
</evidence>
<feature type="transmembrane region" description="Helical" evidence="34">
    <location>
        <begin position="2009"/>
        <end position="2026"/>
    </location>
</feature>
<dbReference type="EC" id="3.2.1.33" evidence="9"/>
<evidence type="ECO:0000256" key="5">
    <source>
        <dbReference type="ARBA" id="ARBA00004653"/>
    </source>
</evidence>
<dbReference type="InterPro" id="IPR020846">
    <property type="entry name" value="MFS_dom"/>
</dbReference>
<keyword evidence="15" id="KW-0328">Glycosyltransferase</keyword>
<evidence type="ECO:0000256" key="31">
    <source>
        <dbReference type="ARBA" id="ARBA00072391"/>
    </source>
</evidence>
<dbReference type="GO" id="GO:0005978">
    <property type="term" value="P:glycogen biosynthetic process"/>
    <property type="evidence" value="ECO:0007669"/>
    <property type="project" value="UniProtKB-KW"/>
</dbReference>
<dbReference type="GO" id="GO:0004135">
    <property type="term" value="F:amylo-alpha-1,6-glucosidase activity"/>
    <property type="evidence" value="ECO:0007669"/>
    <property type="project" value="UniProtKB-EC"/>
</dbReference>
<dbReference type="FunFam" id="1.10.3730.20:FF:000037">
    <property type="entry name" value="Nucleotide Sugar TransPorter family"/>
    <property type="match status" value="1"/>
</dbReference>
<keyword evidence="18" id="KW-0378">Hydrolase</keyword>
<dbReference type="NCBIfam" id="TIGR01531">
    <property type="entry name" value="glyc_debranch"/>
    <property type="match status" value="1"/>
</dbReference>
<comment type="function">
    <text evidence="3">Multifunctional enzyme acting as 1,4-alpha-D-glucan:1,4-alpha-D-glucan 4-alpha-D-glycosyltransferase and amylo-1,6-glucosidase in glycogen degradation.</text>
</comment>
<feature type="transmembrane region" description="Helical" evidence="34">
    <location>
        <begin position="1714"/>
        <end position="1734"/>
    </location>
</feature>
<dbReference type="Pfam" id="PF14702">
    <property type="entry name" value="hGDE_central"/>
    <property type="match status" value="1"/>
</dbReference>
<gene>
    <name evidence="36" type="ORF">E5288_WYG007096</name>
</gene>
<dbReference type="Pfam" id="PF06202">
    <property type="entry name" value="GDE_C"/>
    <property type="match status" value="1"/>
</dbReference>
<reference evidence="36" key="1">
    <citation type="submission" date="2019-10" db="EMBL/GenBank/DDBJ databases">
        <title>The sequence and de novo assembly of the wild yak genome.</title>
        <authorList>
            <person name="Liu Y."/>
        </authorList>
    </citation>
    <scope>NUCLEOTIDE SEQUENCE [LARGE SCALE GENOMIC DNA]</scope>
    <source>
        <strain evidence="36">WY2019</strain>
    </source>
</reference>
<proteinExistence type="inferred from homology"/>
<dbReference type="PRINTS" id="PR01035">
    <property type="entry name" value="TCRTETA"/>
</dbReference>
<evidence type="ECO:0000256" key="12">
    <source>
        <dbReference type="ARBA" id="ARBA00022490"/>
    </source>
</evidence>
<accession>A0A6B0QP72</accession>
<sequence length="2254" mass="252906">MEKLERTLFRLEQGFELQFRLGPTLQGKAVTVYTNYPLPGEAFNREKFRSLEWENPTEREDDSDKYCKLNLQQAGSFQYYFLQGNEKSGGGYIVVDPILRVGADNHVLPLDCVTLQTFLAKCMGPFDEWESRLMVAKESGYNMIHFTPLQTLGLSRSCYSLADQLELNPDFSRPNKKYTWTDVGQLVQKLKKEWNMLCITDVVYNHTAANSRWLQEHPESAYNLVNSPHLKPAWVLDRALWHLSCDVAEGKYKDRGVPALIENDHQMNCIRKVIWEDIFPKTQLWEFFQVDVHKAVEQFRGLLTQENRKTTRPDPDHHLKIIQDPEYRRLGCTVDMNVALATFIPHDNGPAAINECCNWFRKRIEELNSEKHQLINYHQEQAVNCLLGNVFYERLADHGPKLGPVTRKHPLVTRYFTFPFEDISLSVEESMIHVPNKACFLMAHNGWVMGDDPLRNFAEPGSDVYLRRELICWGDSVKLRYGKKPEDCPYLWAHMKKYTEITATYFQGVRLDNCHSTPLHVAEYMLDAARKLQPNLYVVAELFTGSEDLDNVFVTRLGISSLIREAMSAYDSHEEGRLVYRYGGEPVGSFVQPCLRPLVPAIAHALFMDITHDNECPIVHRSAYDALPSTTIVSMACCASGSTKGYDELVPHQISVVSEERFYTKWNPAASPSNAGEVNSQSGIIAARCAINKLHQELGAKALMCFLSVSQVYVDQVDADIVAVTRHSPSIHQSVVSVSRTAFRNPKTSFYSKEVPQMCIPGKIEEVVLEARTVERNTAPYRKDANSINGIPNITVEIREHIQLNESKIVKQAGVTTKGPNEYIQEIEFENLSPGSVIIFRVSLDPHAQVAVGILRNHLTQFSPHFKSGSLAVDNADPILTIPFASIASRLTLAELNQVLYRCESEEKEDGGGCYNIPNWLPLKYAGLQGLMSVLAEIRPKNDLGHPFCDNLRSGDWMIDYVSNRLISRSGTIAEVGKWLQAMFFYLKQIPRYLIPCYFDAILIGAYTTLLDVAWKQMSSFVQNGSTFVKHLSLGSVQMCGVGRFSSLPLLSPSLTDVPCRLNEITREKEQCCVSLAAGLPHFSAGIFRCWGRDTFIALRGLLLITGRYLEARNIILAFASTLRHGLIPNLLGEGTHARYNCRDAVWWWLQCIQDYCKMVPNGLDILNCPVSRMYPADDSVPLSAGTVDQPLFEVIQEAMQRHMQGIQFRERNAGPQIDRNMKDEGFNITAGVDEETGFVYGGNRFNCGTWMDKMGESDRARNKGIPATPRDGSAVEIVGLSKSAVRWLLELSQKNIFPYHYVTVKRHGKLVRVSYDEWNRKIQENFEKLFYVSEDPSDVNEKHPNLVHKRGIYKDSYGASSPWCDYQLRPNFTIAMVVAPELFTTQKAWKALEIAEKKLLGPLGMKTLDPDDMVYCGTYDNALDNDNYNLAKGFNYHQGPEWLWPVGYFLRAKLYFSRLMGPETTAKTIFLVKNVLSRHYVHLERTYTSQSDIHTYEAASRSVYGPVADAEPGDRDPALKKPQGLQEMERLSLANEDKTMSANLKYLSLGILVFQTTSLVLTMRYSRTLKEEGPRYLSSTAVVVAELLKIMACILLVYKDSKCSLRALNRILHDEILNKPMETLKLAIPSGIYTLQNNLLYVALSNLDAATYQVTYQLKILTTALFSVSMLSKKLSVYQWLSLVILMTGVAFVQWPSDSQELNSKELSAGSQFVGLMAVLTACFSSGFAGVYFEKILKETKQSVWIRNIQLGFFGSIFGLMGVYVYDGELVSKNGFFQGYNRLTWIVVVLQPQGIGSPSVYHAVIVIFLEFFAWGLLTAPTLVVLHETFPKHTFLMNGLIQGVKGLLSFLSAPLIGALSDVWGRKSFLLLTVFFTCAPIPLMKISPWWYFAVISVSGVFAVTFSVVFAYVADITQEHERSMAYGLVSATFAASLVTSPAIGAYLGRVYGDSLVVVLATAIALLDICFILVAVPESLPEKMRPASWGAPISWEQADPFASLKKVGQDSIVLLICITVFLSYLPEAGQYSSFFLYLRQIMKFSPESVAAFIAVLGILSIIAQTIVLSLLMRSIGNKNTILLGLGFQILQLAWYGFGSEPWMMWAAGAVAAMSSITFPAVSALVSRTADADQQGVVQGMITGIRGLCNGLGPALYGFIFYIFHVELKELPMTGTDLGTNTSPQHHFEQNSIIPGPPFLFGACSVLLALLVALFIPEHTNLSLRSSSWRKHCGSHSHPHSTQAPGEAKEPLLQDTNV</sequence>
<dbReference type="SUPFAM" id="SSF51445">
    <property type="entry name" value="(Trans)glycosidases"/>
    <property type="match status" value="1"/>
</dbReference>
<keyword evidence="21" id="KW-0007">Acetylation</keyword>
<comment type="catalytic activity">
    <reaction evidence="2">
        <text>Hydrolysis of (1-&gt;6)-alpha-D-glucosidic branch linkages in glycogen phosphorylase limit dextrin.</text>
        <dbReference type="EC" id="3.2.1.33"/>
    </reaction>
</comment>
<comment type="similarity">
    <text evidence="28">Belongs to the glycogen debranching enzyme family.</text>
</comment>
<dbReference type="SUPFAM" id="SSF103481">
    <property type="entry name" value="Multidrug resistance efflux transporter EmrE"/>
    <property type="match status" value="1"/>
</dbReference>
<comment type="catalytic activity">
    <reaction evidence="1">
        <text>Transfers a segment of a (1-&gt;4)-alpha-D-glucan to a new position in an acceptor, which may be glucose or a (1-&gt;4)-alpha-D-glucan.</text>
        <dbReference type="EC" id="2.4.1.25"/>
    </reaction>
</comment>
<keyword evidence="23" id="KW-0320">Glycogen biosynthesis</keyword>
<keyword evidence="17 34" id="KW-0812">Transmembrane</keyword>
<evidence type="ECO:0000256" key="27">
    <source>
        <dbReference type="ARBA" id="ARBA00023295"/>
    </source>
</evidence>
<organism evidence="36 37">
    <name type="scientific">Bos mutus</name>
    <name type="common">wild yak</name>
    <dbReference type="NCBI Taxonomy" id="72004"/>
    <lineage>
        <taxon>Eukaryota</taxon>
        <taxon>Metazoa</taxon>
        <taxon>Chordata</taxon>
        <taxon>Craniata</taxon>
        <taxon>Vertebrata</taxon>
        <taxon>Euteleostomi</taxon>
        <taxon>Mammalia</taxon>
        <taxon>Eutheria</taxon>
        <taxon>Laurasiatheria</taxon>
        <taxon>Artiodactyla</taxon>
        <taxon>Ruminantia</taxon>
        <taxon>Pecora</taxon>
        <taxon>Bovidae</taxon>
        <taxon>Bovinae</taxon>
        <taxon>Bos</taxon>
    </lineage>
</organism>
<keyword evidence="12" id="KW-0963">Cytoplasm</keyword>
<dbReference type="InterPro" id="IPR001958">
    <property type="entry name" value="Tet-R_TetA/multi-R_MdtG-like"/>
</dbReference>
<evidence type="ECO:0000256" key="2">
    <source>
        <dbReference type="ARBA" id="ARBA00000927"/>
    </source>
</evidence>
<feature type="transmembrane region" description="Helical" evidence="34">
    <location>
        <begin position="1578"/>
        <end position="1599"/>
    </location>
</feature>
<evidence type="ECO:0000256" key="7">
    <source>
        <dbReference type="ARBA" id="ARBA00009976"/>
    </source>
</evidence>
<dbReference type="GO" id="GO:0015165">
    <property type="term" value="F:pyrimidine nucleotide-sugar transmembrane transporter activity"/>
    <property type="evidence" value="ECO:0007669"/>
    <property type="project" value="InterPro"/>
</dbReference>
<keyword evidence="11" id="KW-0813">Transport</keyword>
<evidence type="ECO:0000256" key="23">
    <source>
        <dbReference type="ARBA" id="ARBA00023056"/>
    </source>
</evidence>
<feature type="transmembrane region" description="Helical" evidence="34">
    <location>
        <begin position="1801"/>
        <end position="1826"/>
    </location>
</feature>
<evidence type="ECO:0000256" key="14">
    <source>
        <dbReference type="ARBA" id="ARBA00022597"/>
    </source>
</evidence>
<dbReference type="Gene3D" id="1.20.1250.20">
    <property type="entry name" value="MFS general substrate transporter like domains"/>
    <property type="match status" value="1"/>
</dbReference>
<keyword evidence="16" id="KW-0808">Transferase</keyword>
<keyword evidence="25" id="KW-0325">Glycoprotein</keyword>
<feature type="transmembrane region" description="Helical" evidence="34">
    <location>
        <begin position="1676"/>
        <end position="1694"/>
    </location>
</feature>
<dbReference type="GO" id="GO:0005980">
    <property type="term" value="P:glycogen catabolic process"/>
    <property type="evidence" value="ECO:0007669"/>
    <property type="project" value="InterPro"/>
</dbReference>
<evidence type="ECO:0000256" key="33">
    <source>
        <dbReference type="SAM" id="MobiDB-lite"/>
    </source>
</evidence>
<feature type="transmembrane region" description="Helical" evidence="34">
    <location>
        <begin position="2143"/>
        <end position="2160"/>
    </location>
</feature>
<comment type="subcellular location">
    <subcellularLocation>
        <location evidence="4">Cytoplasm</location>
    </subcellularLocation>
    <subcellularLocation>
        <location evidence="5">Golgi apparatus membrane</location>
        <topology evidence="5">Multi-pass membrane protein</topology>
    </subcellularLocation>
</comment>
<dbReference type="PANTHER" id="PTHR10569:SF2">
    <property type="entry name" value="GLYCOGEN DEBRANCHING ENZYME"/>
    <property type="match status" value="1"/>
</dbReference>
<dbReference type="CDD" id="cd17387">
    <property type="entry name" value="MFS_MFSD14"/>
    <property type="match status" value="1"/>
</dbReference>
<feature type="transmembrane region" description="Helical" evidence="34">
    <location>
        <begin position="1888"/>
        <end position="1911"/>
    </location>
</feature>
<dbReference type="NCBIfam" id="TIGR00803">
    <property type="entry name" value="nst"/>
    <property type="match status" value="1"/>
</dbReference>
<dbReference type="FunFam" id="3.20.20.80:FF:000051">
    <property type="entry name" value="glycogen debranching enzyme isoform X2"/>
    <property type="match status" value="1"/>
</dbReference>
<dbReference type="FunFam" id="3.20.20.80:FF:000083">
    <property type="entry name" value="Glycogen debranching enzyme"/>
    <property type="match status" value="1"/>
</dbReference>
<feature type="region of interest" description="Disordered" evidence="33">
    <location>
        <begin position="2230"/>
        <end position="2254"/>
    </location>
</feature>